<reference evidence="1" key="1">
    <citation type="journal article" date="2021" name="New Phytol.">
        <title>Evolutionary innovations through gain and loss of genes in the ectomycorrhizal Boletales.</title>
        <authorList>
            <person name="Wu G."/>
            <person name="Miyauchi S."/>
            <person name="Morin E."/>
            <person name="Kuo A."/>
            <person name="Drula E."/>
            <person name="Varga T."/>
            <person name="Kohler A."/>
            <person name="Feng B."/>
            <person name="Cao Y."/>
            <person name="Lipzen A."/>
            <person name="Daum C."/>
            <person name="Hundley H."/>
            <person name="Pangilinan J."/>
            <person name="Johnson J."/>
            <person name="Barry K."/>
            <person name="LaButti K."/>
            <person name="Ng V."/>
            <person name="Ahrendt S."/>
            <person name="Min B."/>
            <person name="Choi I.G."/>
            <person name="Park H."/>
            <person name="Plett J.M."/>
            <person name="Magnuson J."/>
            <person name="Spatafora J.W."/>
            <person name="Nagy L.G."/>
            <person name="Henrissat B."/>
            <person name="Grigoriev I.V."/>
            <person name="Yang Z.L."/>
            <person name="Xu J."/>
            <person name="Martin F.M."/>
        </authorList>
    </citation>
    <scope>NUCLEOTIDE SEQUENCE</scope>
    <source>
        <strain evidence="1">ATCC 28755</strain>
    </source>
</reference>
<comment type="caution">
    <text evidence="1">The sequence shown here is derived from an EMBL/GenBank/DDBJ whole genome shotgun (WGS) entry which is preliminary data.</text>
</comment>
<protein>
    <submittedName>
        <fullName evidence="1">Uncharacterized protein</fullName>
    </submittedName>
</protein>
<organism evidence="1 2">
    <name type="scientific">Hygrophoropsis aurantiaca</name>
    <dbReference type="NCBI Taxonomy" id="72124"/>
    <lineage>
        <taxon>Eukaryota</taxon>
        <taxon>Fungi</taxon>
        <taxon>Dikarya</taxon>
        <taxon>Basidiomycota</taxon>
        <taxon>Agaricomycotina</taxon>
        <taxon>Agaricomycetes</taxon>
        <taxon>Agaricomycetidae</taxon>
        <taxon>Boletales</taxon>
        <taxon>Coniophorineae</taxon>
        <taxon>Hygrophoropsidaceae</taxon>
        <taxon>Hygrophoropsis</taxon>
    </lineage>
</organism>
<dbReference type="Proteomes" id="UP000790377">
    <property type="component" value="Unassembled WGS sequence"/>
</dbReference>
<keyword evidence="2" id="KW-1185">Reference proteome</keyword>
<sequence length="465" mass="52007">MVQFVGEDTLLIMSVPEKSTPDGFESLLIINLSTYPTSKQSKKAAKAEVKVKETSFTLSEANYVDFLHTLLAKHNKDIYKVSEKKGYVFKYLYPPSKAQKDAIDVDNAEDYQSMVSKIIDEKPKKIKIYVDMHNVTKLPRRKETDNRTSELERDLAEKCIAIEKRWHNEHDGGFTYIFKDGTLLPLTPQMIKEWCRAWRDRPKNATTPNDQVPPNTQAFDPAKQQPLNLARRSALPSAFTPPLSSGSGFVDSASEVHDLTSVLLLQAVRDLTQRSAPPNIMLPVPETPARKNPLLGSSDLSPALPTPSKLTRYLLHAEKNLGVPNATMYEPLLALQGIGPDIMTLVDDKVFLDVGLTIGDVVRLKKGSDVWWNGPDAKRKRSDTESQVATVPAAKRIDYEKHYTDGGASRFIGPPMEPGDGRGDVDAPPPDYKIWYLCETHKAWFEVPRGYVVTEEGGPEDDPFT</sequence>
<accession>A0ACB7ZS03</accession>
<name>A0ACB7ZS03_9AGAM</name>
<evidence type="ECO:0000313" key="2">
    <source>
        <dbReference type="Proteomes" id="UP000790377"/>
    </source>
</evidence>
<gene>
    <name evidence="1" type="ORF">BJ138DRAFT_1019850</name>
</gene>
<dbReference type="EMBL" id="MU268692">
    <property type="protein sequence ID" value="KAH7903921.1"/>
    <property type="molecule type" value="Genomic_DNA"/>
</dbReference>
<evidence type="ECO:0000313" key="1">
    <source>
        <dbReference type="EMBL" id="KAH7903921.1"/>
    </source>
</evidence>
<proteinExistence type="predicted"/>